<dbReference type="Proteomes" id="UP000053593">
    <property type="component" value="Unassembled WGS sequence"/>
</dbReference>
<dbReference type="EMBL" id="KN834853">
    <property type="protein sequence ID" value="KIK51873.1"/>
    <property type="molecule type" value="Genomic_DNA"/>
</dbReference>
<feature type="non-terminal residue" evidence="1">
    <location>
        <position position="111"/>
    </location>
</feature>
<name>A0A0D0CAJ2_9AGAR</name>
<sequence>MPLQQLKPKEICSGEVLLHIQRCIREVIVPSWLAKPPPHTGLKAAGTLKADNWRRLISIYIPFALMSLCSGQLETTLLHQYVKGVGFRRWLLRPNAPPLLKTCQELLDKAY</sequence>
<dbReference type="AlphaFoldDB" id="A0A0D0CAJ2"/>
<accession>A0A0D0CAJ2</accession>
<evidence type="ECO:0000313" key="1">
    <source>
        <dbReference type="EMBL" id="KIK51873.1"/>
    </source>
</evidence>
<feature type="non-terminal residue" evidence="1">
    <location>
        <position position="1"/>
    </location>
</feature>
<dbReference type="OrthoDB" id="3247418at2759"/>
<reference evidence="1 2" key="1">
    <citation type="submission" date="2014-04" db="EMBL/GenBank/DDBJ databases">
        <title>Evolutionary Origins and Diversification of the Mycorrhizal Mutualists.</title>
        <authorList>
            <consortium name="DOE Joint Genome Institute"/>
            <consortium name="Mycorrhizal Genomics Consortium"/>
            <person name="Kohler A."/>
            <person name="Kuo A."/>
            <person name="Nagy L.G."/>
            <person name="Floudas D."/>
            <person name="Copeland A."/>
            <person name="Barry K.W."/>
            <person name="Cichocki N."/>
            <person name="Veneault-Fourrey C."/>
            <person name="LaButti K."/>
            <person name="Lindquist E.A."/>
            <person name="Lipzen A."/>
            <person name="Lundell T."/>
            <person name="Morin E."/>
            <person name="Murat C."/>
            <person name="Riley R."/>
            <person name="Ohm R."/>
            <person name="Sun H."/>
            <person name="Tunlid A."/>
            <person name="Henrissat B."/>
            <person name="Grigoriev I.V."/>
            <person name="Hibbett D.S."/>
            <person name="Martin F."/>
        </authorList>
    </citation>
    <scope>NUCLEOTIDE SEQUENCE [LARGE SCALE GENOMIC DNA]</scope>
    <source>
        <strain evidence="1 2">FD-317 M1</strain>
    </source>
</reference>
<dbReference type="HOGENOM" id="CLU_121089_0_0_1"/>
<keyword evidence="2" id="KW-1185">Reference proteome</keyword>
<gene>
    <name evidence="1" type="ORF">GYMLUDRAFT_180893</name>
</gene>
<organism evidence="1 2">
    <name type="scientific">Collybiopsis luxurians FD-317 M1</name>
    <dbReference type="NCBI Taxonomy" id="944289"/>
    <lineage>
        <taxon>Eukaryota</taxon>
        <taxon>Fungi</taxon>
        <taxon>Dikarya</taxon>
        <taxon>Basidiomycota</taxon>
        <taxon>Agaricomycotina</taxon>
        <taxon>Agaricomycetes</taxon>
        <taxon>Agaricomycetidae</taxon>
        <taxon>Agaricales</taxon>
        <taxon>Marasmiineae</taxon>
        <taxon>Omphalotaceae</taxon>
        <taxon>Collybiopsis</taxon>
        <taxon>Collybiopsis luxurians</taxon>
    </lineage>
</organism>
<proteinExistence type="predicted"/>
<protein>
    <submittedName>
        <fullName evidence="1">Uncharacterized protein</fullName>
    </submittedName>
</protein>
<evidence type="ECO:0000313" key="2">
    <source>
        <dbReference type="Proteomes" id="UP000053593"/>
    </source>
</evidence>